<dbReference type="InterPro" id="IPR000595">
    <property type="entry name" value="cNMP-bd_dom"/>
</dbReference>
<evidence type="ECO:0000313" key="9">
    <source>
        <dbReference type="Proteomes" id="UP000669179"/>
    </source>
</evidence>
<evidence type="ECO:0000313" key="8">
    <source>
        <dbReference type="EMBL" id="MBO2450852.1"/>
    </source>
</evidence>
<dbReference type="InterPro" id="IPR018490">
    <property type="entry name" value="cNMP-bd_dom_sf"/>
</dbReference>
<proteinExistence type="predicted"/>
<feature type="region of interest" description="Disordered" evidence="4">
    <location>
        <begin position="426"/>
        <end position="457"/>
    </location>
</feature>
<sequence length="470" mass="52059">MERSPSARRWEHPPEHSFWMSLSAVEREAFEDAGDEIVLPAGAVVCAEELDSAHVTLIKSGWSKVVMSEGHDEWIVALRGPGDIVGERAAMTRRSRSAVVIALDDVRGIALSASRFHDLISEHPRLQSVLAKQEQERLAEDNEPLLRTGADEIEYRLAYLLSELAFRRGERTPAGTTLSLPLSRKDLARWADAERDDIGQVLKIWRRHGLIVTARHSLTIVDAQNLNDLYSRRAKDVEWSSLNCSIFFIDVVGFSSAVRDESDRAEVRTALYDILVQAFKESGLSWSSCYHEDRGDGVLVIVPPAIPTRSVADPLLAWLRVGLRRHNRRASAAMCIRLRAALHVGPVVRDREGLSGDAIINTARMLDSGPLRAALEESKADLAFMVSDHVFVSSIRTTVGMLDADAFTPVDFQLKSSHIKAWLYVPPDSGRETRPQAPRQDAQPPQQGSTHFHGAVSIQGDVITGTKHVG</sequence>
<dbReference type="EMBL" id="JAGEOJ010000011">
    <property type="protein sequence ID" value="MBO2450852.1"/>
    <property type="molecule type" value="Genomic_DNA"/>
</dbReference>
<feature type="compositionally biased region" description="Low complexity" evidence="4">
    <location>
        <begin position="435"/>
        <end position="447"/>
    </location>
</feature>
<dbReference type="Proteomes" id="UP000669179">
    <property type="component" value="Unassembled WGS sequence"/>
</dbReference>
<dbReference type="PROSITE" id="PS50125">
    <property type="entry name" value="GUANYLATE_CYCLASE_2"/>
    <property type="match status" value="1"/>
</dbReference>
<dbReference type="InterPro" id="IPR036390">
    <property type="entry name" value="WH_DNA-bd_sf"/>
</dbReference>
<dbReference type="CDD" id="cd00038">
    <property type="entry name" value="CAP_ED"/>
    <property type="match status" value="1"/>
</dbReference>
<dbReference type="GO" id="GO:0004016">
    <property type="term" value="F:adenylate cyclase activity"/>
    <property type="evidence" value="ECO:0007669"/>
    <property type="project" value="UniProtKB-ARBA"/>
</dbReference>
<organism evidence="8 9">
    <name type="scientific">Actinomadura barringtoniae</name>
    <dbReference type="NCBI Taxonomy" id="1427535"/>
    <lineage>
        <taxon>Bacteria</taxon>
        <taxon>Bacillati</taxon>
        <taxon>Actinomycetota</taxon>
        <taxon>Actinomycetes</taxon>
        <taxon>Streptosporangiales</taxon>
        <taxon>Thermomonosporaceae</taxon>
        <taxon>Actinomadura</taxon>
    </lineage>
</organism>
<reference evidence="8" key="1">
    <citation type="submission" date="2021-03" db="EMBL/GenBank/DDBJ databases">
        <authorList>
            <person name="Kanchanasin P."/>
            <person name="Saeng-In P."/>
            <person name="Phongsopitanun W."/>
            <person name="Yuki M."/>
            <person name="Kudo T."/>
            <person name="Ohkuma M."/>
            <person name="Tanasupawat S."/>
        </authorList>
    </citation>
    <scope>NUCLEOTIDE SEQUENCE</scope>
    <source>
        <strain evidence="8">GKU 128</strain>
    </source>
</reference>
<keyword evidence="9" id="KW-1185">Reference proteome</keyword>
<evidence type="ECO:0000259" key="6">
    <source>
        <dbReference type="PROSITE" id="PS50125"/>
    </source>
</evidence>
<dbReference type="Pfam" id="PF13545">
    <property type="entry name" value="HTH_Crp_2"/>
    <property type="match status" value="1"/>
</dbReference>
<feature type="domain" description="Cyclic nucleotide-binding" evidence="5">
    <location>
        <begin position="18"/>
        <end position="137"/>
    </location>
</feature>
<feature type="domain" description="HTH crp-type" evidence="7">
    <location>
        <begin position="151"/>
        <end position="224"/>
    </location>
</feature>
<dbReference type="SUPFAM" id="SSF46785">
    <property type="entry name" value="Winged helix' DNA-binding domain"/>
    <property type="match status" value="1"/>
</dbReference>
<dbReference type="Gene3D" id="3.30.70.1230">
    <property type="entry name" value="Nucleotide cyclase"/>
    <property type="match status" value="1"/>
</dbReference>
<dbReference type="InterPro" id="IPR029787">
    <property type="entry name" value="Nucleotide_cyclase"/>
</dbReference>
<keyword evidence="1" id="KW-0805">Transcription regulation</keyword>
<evidence type="ECO:0000256" key="2">
    <source>
        <dbReference type="ARBA" id="ARBA00023125"/>
    </source>
</evidence>
<dbReference type="SUPFAM" id="SSF51206">
    <property type="entry name" value="cAMP-binding domain-like"/>
    <property type="match status" value="1"/>
</dbReference>
<evidence type="ECO:0000259" key="7">
    <source>
        <dbReference type="PROSITE" id="PS51063"/>
    </source>
</evidence>
<dbReference type="InterPro" id="IPR001054">
    <property type="entry name" value="A/G_cyclase"/>
</dbReference>
<dbReference type="InterPro" id="IPR012318">
    <property type="entry name" value="HTH_CRP"/>
</dbReference>
<protein>
    <submittedName>
        <fullName evidence="8">Cyclic nucleotide-binding domain-containing protein</fullName>
    </submittedName>
</protein>
<dbReference type="Gene3D" id="2.60.120.10">
    <property type="entry name" value="Jelly Rolls"/>
    <property type="match status" value="1"/>
</dbReference>
<dbReference type="InterPro" id="IPR014710">
    <property type="entry name" value="RmlC-like_jellyroll"/>
</dbReference>
<keyword evidence="3" id="KW-0804">Transcription</keyword>
<evidence type="ECO:0000256" key="4">
    <source>
        <dbReference type="SAM" id="MobiDB-lite"/>
    </source>
</evidence>
<dbReference type="RefSeq" id="WP_208258730.1">
    <property type="nucleotide sequence ID" value="NZ_JAGEOJ010000011.1"/>
</dbReference>
<dbReference type="GO" id="GO:0035556">
    <property type="term" value="P:intracellular signal transduction"/>
    <property type="evidence" value="ECO:0007669"/>
    <property type="project" value="InterPro"/>
</dbReference>
<dbReference type="Pfam" id="PF00027">
    <property type="entry name" value="cNMP_binding"/>
    <property type="match status" value="1"/>
</dbReference>
<dbReference type="PROSITE" id="PS51063">
    <property type="entry name" value="HTH_CRP_2"/>
    <property type="match status" value="1"/>
</dbReference>
<dbReference type="GO" id="GO:0006355">
    <property type="term" value="P:regulation of DNA-templated transcription"/>
    <property type="evidence" value="ECO:0007669"/>
    <property type="project" value="InterPro"/>
</dbReference>
<dbReference type="SMART" id="SM00100">
    <property type="entry name" value="cNMP"/>
    <property type="match status" value="1"/>
</dbReference>
<dbReference type="PROSITE" id="PS50042">
    <property type="entry name" value="CNMP_BINDING_3"/>
    <property type="match status" value="1"/>
</dbReference>
<keyword evidence="2" id="KW-0238">DNA-binding</keyword>
<gene>
    <name evidence="8" type="ORF">J4573_27390</name>
</gene>
<name>A0A939PDI6_9ACTN</name>
<dbReference type="SUPFAM" id="SSF55073">
    <property type="entry name" value="Nucleotide cyclase"/>
    <property type="match status" value="1"/>
</dbReference>
<dbReference type="GO" id="GO:0003677">
    <property type="term" value="F:DNA binding"/>
    <property type="evidence" value="ECO:0007669"/>
    <property type="project" value="UniProtKB-KW"/>
</dbReference>
<evidence type="ECO:0000259" key="5">
    <source>
        <dbReference type="PROSITE" id="PS50042"/>
    </source>
</evidence>
<evidence type="ECO:0000256" key="3">
    <source>
        <dbReference type="ARBA" id="ARBA00023163"/>
    </source>
</evidence>
<dbReference type="AlphaFoldDB" id="A0A939PDI6"/>
<accession>A0A939PDI6</accession>
<dbReference type="GO" id="GO:0009190">
    <property type="term" value="P:cyclic nucleotide biosynthetic process"/>
    <property type="evidence" value="ECO:0007669"/>
    <property type="project" value="InterPro"/>
</dbReference>
<comment type="caution">
    <text evidence="8">The sequence shown here is derived from an EMBL/GenBank/DDBJ whole genome shotgun (WGS) entry which is preliminary data.</text>
</comment>
<evidence type="ECO:0000256" key="1">
    <source>
        <dbReference type="ARBA" id="ARBA00023015"/>
    </source>
</evidence>
<feature type="domain" description="Guanylate cyclase" evidence="6">
    <location>
        <begin position="245"/>
        <end position="366"/>
    </location>
</feature>